<dbReference type="EMBL" id="JAJQKU010000010">
    <property type="protein sequence ID" value="MCD9098903.1"/>
    <property type="molecule type" value="Genomic_DNA"/>
</dbReference>
<dbReference type="SUPFAM" id="SSF54197">
    <property type="entry name" value="HIT-like"/>
    <property type="match status" value="1"/>
</dbReference>
<dbReference type="RefSeq" id="WP_232138328.1">
    <property type="nucleotide sequence ID" value="NZ_CP089507.1"/>
</dbReference>
<dbReference type="PANTHER" id="PTHR46648:SF1">
    <property type="entry name" value="ADENOSINE 5'-MONOPHOSPHORAMIDASE HNT1"/>
    <property type="match status" value="1"/>
</dbReference>
<dbReference type="Proteomes" id="UP001430360">
    <property type="component" value="Unassembled WGS sequence"/>
</dbReference>
<dbReference type="Pfam" id="PF01230">
    <property type="entry name" value="HIT"/>
    <property type="match status" value="1"/>
</dbReference>
<sequence length="160" mass="17073">MPSTPAETTADSCAFCAILAGKLPASLVHEDDQVIAFMDLRQAVPGHVLVVPRRHVETLFDLDEDTAAQLMRIAVRIARAADAVFAPDGLNLWQSNREAGGQEVPHVHLHVQPRISGDGSLRIYPGPQPPAPTGRETLDAWAGRLRDALQASRAGGSSGD</sequence>
<evidence type="ECO:0000313" key="3">
    <source>
        <dbReference type="EMBL" id="MCD9098903.1"/>
    </source>
</evidence>
<reference evidence="3" key="2">
    <citation type="journal article" date="2022" name="Syst. Appl. Microbiol.">
        <title>Physiological and genomic characterisation of Luteimonas fraxinea sp. nov., a bacterial species associated with trees tolerant to ash dieback.</title>
        <authorList>
            <person name="Ulrich K."/>
            <person name="Becker R."/>
            <person name="Behrendt U."/>
            <person name="Kube M."/>
            <person name="Schneck V."/>
            <person name="Ulrich A."/>
        </authorList>
    </citation>
    <scope>NUCLEOTIDE SEQUENCE</scope>
    <source>
        <strain evidence="3">A1P009</strain>
    </source>
</reference>
<dbReference type="InterPro" id="IPR011146">
    <property type="entry name" value="HIT-like"/>
</dbReference>
<dbReference type="PROSITE" id="PS51084">
    <property type="entry name" value="HIT_2"/>
    <property type="match status" value="1"/>
</dbReference>
<dbReference type="PANTHER" id="PTHR46648">
    <property type="entry name" value="HIT FAMILY PROTEIN 1"/>
    <property type="match status" value="1"/>
</dbReference>
<evidence type="ECO:0000259" key="2">
    <source>
        <dbReference type="PROSITE" id="PS51084"/>
    </source>
</evidence>
<gene>
    <name evidence="3" type="ORF">LTT95_18410</name>
</gene>
<feature type="domain" description="HIT" evidence="2">
    <location>
        <begin position="14"/>
        <end position="121"/>
    </location>
</feature>
<organism evidence="3 4">
    <name type="scientific">Luteimonas fraxinea</name>
    <dbReference type="NCBI Taxonomy" id="2901869"/>
    <lineage>
        <taxon>Bacteria</taxon>
        <taxon>Pseudomonadati</taxon>
        <taxon>Pseudomonadota</taxon>
        <taxon>Gammaproteobacteria</taxon>
        <taxon>Lysobacterales</taxon>
        <taxon>Lysobacteraceae</taxon>
        <taxon>Luteimonas</taxon>
    </lineage>
</organism>
<evidence type="ECO:0000256" key="1">
    <source>
        <dbReference type="PROSITE-ProRule" id="PRU00464"/>
    </source>
</evidence>
<keyword evidence="4" id="KW-1185">Reference proteome</keyword>
<reference evidence="3" key="1">
    <citation type="submission" date="2021-12" db="EMBL/GenBank/DDBJ databases">
        <authorList>
            <person name="Ulrich A."/>
        </authorList>
    </citation>
    <scope>NUCLEOTIDE SEQUENCE</scope>
    <source>
        <strain evidence="3">A1P009</strain>
    </source>
</reference>
<dbReference type="InterPro" id="IPR036265">
    <property type="entry name" value="HIT-like_sf"/>
</dbReference>
<dbReference type="PRINTS" id="PR00332">
    <property type="entry name" value="HISTRIAD"/>
</dbReference>
<dbReference type="InterPro" id="IPR039384">
    <property type="entry name" value="HINT"/>
</dbReference>
<feature type="short sequence motif" description="Histidine triad motif" evidence="1">
    <location>
        <begin position="106"/>
        <end position="110"/>
    </location>
</feature>
<dbReference type="Gene3D" id="3.30.428.10">
    <property type="entry name" value="HIT-like"/>
    <property type="match status" value="1"/>
</dbReference>
<protein>
    <submittedName>
        <fullName evidence="3">HIT family protein</fullName>
    </submittedName>
</protein>
<name>A0ABS8UHA6_9GAMM</name>
<dbReference type="InterPro" id="IPR001310">
    <property type="entry name" value="Histidine_triad_HIT"/>
</dbReference>
<evidence type="ECO:0000313" key="4">
    <source>
        <dbReference type="Proteomes" id="UP001430360"/>
    </source>
</evidence>
<accession>A0ABS8UHA6</accession>
<dbReference type="CDD" id="cd01277">
    <property type="entry name" value="HINT_subgroup"/>
    <property type="match status" value="1"/>
</dbReference>
<comment type="caution">
    <text evidence="3">The sequence shown here is derived from an EMBL/GenBank/DDBJ whole genome shotgun (WGS) entry which is preliminary data.</text>
</comment>
<proteinExistence type="predicted"/>